<evidence type="ECO:0000313" key="2">
    <source>
        <dbReference type="RefSeq" id="XP_001356971.3"/>
    </source>
</evidence>
<protein>
    <recommendedName>
        <fullName evidence="3">Transmembrane and coiled-coil domain-containing protein 6</fullName>
    </recommendedName>
</protein>
<gene>
    <name evidence="2" type="primary">LOC4817566</name>
</gene>
<dbReference type="Proteomes" id="UP000001819">
    <property type="component" value="Chromosome 4"/>
</dbReference>
<dbReference type="ExpressionAtlas" id="A0A6I8UKH3">
    <property type="expression patterns" value="baseline"/>
</dbReference>
<name>A0A6I8UKH3_DROPS</name>
<accession>A0A6I8UKH3</accession>
<dbReference type="KEGG" id="dpo:4817566"/>
<evidence type="ECO:0000313" key="1">
    <source>
        <dbReference type="Proteomes" id="UP000001819"/>
    </source>
</evidence>
<dbReference type="SUPFAM" id="SSF48371">
    <property type="entry name" value="ARM repeat"/>
    <property type="match status" value="1"/>
</dbReference>
<dbReference type="AlphaFoldDB" id="A0A6I8UKH3"/>
<sequence>MDSQTTIRNEDSMLRLKIRSYAKEQRQIFRTNATDALRFGLGQIKSEISELENLSAKDVCGLAARIKRRKHATSEDMYRLSHAFLQGNENINTFSGIPGAIQVLVKELSGPNMQRQIDAAECFCNLSLGDGHVSEKITALAGSYLVTYLDGKEERLKRSCLWTLANMLATCEKAAKTLLQMQIVPKLWKLYTAPTDDLNRFQDDAGICLYLIATHAACTVSAVDRRYIVEHLHEKLPTDPGSDYYMYIIYQLNIVCSEEDLSVQQAESLVNFFVGNLKTDWDSSAGGSMRIYYGVRVMANLLAKGDPKLLGCLAEPENFVNALNRLFALQDSNLRYDLMRLLKNFLSLNIVDSNLLLEQLKVYA</sequence>
<reference evidence="2" key="1">
    <citation type="submission" date="2025-08" db="UniProtKB">
        <authorList>
            <consortium name="RefSeq"/>
        </authorList>
    </citation>
    <scope>IDENTIFICATION</scope>
    <source>
        <strain evidence="2">MV-25-SWS-2005</strain>
        <tissue evidence="2">Whole body</tissue>
    </source>
</reference>
<evidence type="ECO:0008006" key="3">
    <source>
        <dbReference type="Google" id="ProtNLM"/>
    </source>
</evidence>
<dbReference type="PANTHER" id="PTHR16356:SF1">
    <property type="entry name" value="TRANSMEMBRANE AND COILED-COIL DOMAIN-CONTAINING PROTEIN 6"/>
    <property type="match status" value="1"/>
</dbReference>
<keyword evidence="1" id="KW-1185">Reference proteome</keyword>
<dbReference type="InterPro" id="IPR016024">
    <property type="entry name" value="ARM-type_fold"/>
</dbReference>
<dbReference type="RefSeq" id="XP_001356971.3">
    <property type="nucleotide sequence ID" value="XM_001356935.4"/>
</dbReference>
<dbReference type="Gene3D" id="1.25.10.10">
    <property type="entry name" value="Leucine-rich Repeat Variant"/>
    <property type="match status" value="1"/>
</dbReference>
<dbReference type="InParanoid" id="A0A6I8UKH3"/>
<proteinExistence type="predicted"/>
<organism evidence="1 2">
    <name type="scientific">Drosophila pseudoobscura pseudoobscura</name>
    <name type="common">Fruit fly</name>
    <dbReference type="NCBI Taxonomy" id="46245"/>
    <lineage>
        <taxon>Eukaryota</taxon>
        <taxon>Metazoa</taxon>
        <taxon>Ecdysozoa</taxon>
        <taxon>Arthropoda</taxon>
        <taxon>Hexapoda</taxon>
        <taxon>Insecta</taxon>
        <taxon>Pterygota</taxon>
        <taxon>Neoptera</taxon>
        <taxon>Endopterygota</taxon>
        <taxon>Diptera</taxon>
        <taxon>Brachycera</taxon>
        <taxon>Muscomorpha</taxon>
        <taxon>Ephydroidea</taxon>
        <taxon>Drosophilidae</taxon>
        <taxon>Drosophila</taxon>
        <taxon>Sophophora</taxon>
    </lineage>
</organism>
<dbReference type="PANTHER" id="PTHR16356">
    <property type="entry name" value="TRANSMEMBRANE AND COILED-COIL DOMAIN-CONTAINING PROTEIN 6 TMCO6"/>
    <property type="match status" value="1"/>
</dbReference>
<dbReference type="InterPro" id="IPR011989">
    <property type="entry name" value="ARM-like"/>
</dbReference>